<dbReference type="Proteomes" id="UP000277928">
    <property type="component" value="Unassembled WGS sequence"/>
</dbReference>
<feature type="compositionally biased region" description="Basic and acidic residues" evidence="1">
    <location>
        <begin position="70"/>
        <end position="81"/>
    </location>
</feature>
<feature type="compositionally biased region" description="Acidic residues" evidence="1">
    <location>
        <begin position="33"/>
        <end position="42"/>
    </location>
</feature>
<reference evidence="2 3" key="1">
    <citation type="submission" date="2018-08" db="EMBL/GenBank/DDBJ databases">
        <authorList>
            <person name="Laetsch R D."/>
            <person name="Stevens L."/>
            <person name="Kumar S."/>
            <person name="Blaxter L. M."/>
        </authorList>
    </citation>
    <scope>NUCLEOTIDE SEQUENCE [LARGE SCALE GENOMIC DNA]</scope>
</reference>
<evidence type="ECO:0000313" key="3">
    <source>
        <dbReference type="Proteomes" id="UP000277928"/>
    </source>
</evidence>
<proteinExistence type="predicted"/>
<sequence length="220" mass="25198">MKGFVKPRDGEFTCDIVPDDNEELIHIQHMPVDVDDDEDESDSVYREDWSESDEEESETTSDEQGESSSNDERPRLRNFPDHCDERHCAITRHFMELIGYTVEQSCGHSSHHGGGNVNDSGITQEIPINDAEACNTDDIMDWTTTSDDNVLQRRHSWPLMQSSQAVANSQLSPIRNMMSSRSRIATSTNSFRNIRSQAHQPRRHSQLSFPDRRWSFSHSS</sequence>
<name>A0A3P6T3K0_LITSI</name>
<keyword evidence="3" id="KW-1185">Reference proteome</keyword>
<protein>
    <submittedName>
        <fullName evidence="2">Uncharacterized protein</fullName>
    </submittedName>
</protein>
<gene>
    <name evidence="2" type="ORF">NLS_LOCUS2761</name>
</gene>
<dbReference type="AlphaFoldDB" id="A0A3P6T3K0"/>
<accession>A0A3P6T3K0</accession>
<evidence type="ECO:0000256" key="1">
    <source>
        <dbReference type="SAM" id="MobiDB-lite"/>
    </source>
</evidence>
<dbReference type="EMBL" id="UYRX01000134">
    <property type="protein sequence ID" value="VDK75125.1"/>
    <property type="molecule type" value="Genomic_DNA"/>
</dbReference>
<organism evidence="2 3">
    <name type="scientific">Litomosoides sigmodontis</name>
    <name type="common">Filarial nematode worm</name>
    <dbReference type="NCBI Taxonomy" id="42156"/>
    <lineage>
        <taxon>Eukaryota</taxon>
        <taxon>Metazoa</taxon>
        <taxon>Ecdysozoa</taxon>
        <taxon>Nematoda</taxon>
        <taxon>Chromadorea</taxon>
        <taxon>Rhabditida</taxon>
        <taxon>Spirurina</taxon>
        <taxon>Spiruromorpha</taxon>
        <taxon>Filarioidea</taxon>
        <taxon>Onchocercidae</taxon>
        <taxon>Litomosoides</taxon>
    </lineage>
</organism>
<feature type="region of interest" description="Disordered" evidence="1">
    <location>
        <begin position="195"/>
        <end position="220"/>
    </location>
</feature>
<evidence type="ECO:0000313" key="2">
    <source>
        <dbReference type="EMBL" id="VDK75125.1"/>
    </source>
</evidence>
<feature type="compositionally biased region" description="Acidic residues" evidence="1">
    <location>
        <begin position="50"/>
        <end position="65"/>
    </location>
</feature>
<feature type="region of interest" description="Disordered" evidence="1">
    <location>
        <begin position="29"/>
        <end position="81"/>
    </location>
</feature>